<dbReference type="NCBIfam" id="TIGR04099">
    <property type="entry name" value="biosn_Pnap_2097"/>
    <property type="match status" value="1"/>
</dbReference>
<reference evidence="2 3" key="1">
    <citation type="submission" date="2023-07" db="EMBL/GenBank/DDBJ databases">
        <title>Genomic Encyclopedia of Type Strains, Phase IV (KMG-IV): sequencing the most valuable type-strain genomes for metagenomic binning, comparative biology and taxonomic classification.</title>
        <authorList>
            <person name="Goeker M."/>
        </authorList>
    </citation>
    <scope>NUCLEOTIDE SEQUENCE [LARGE SCALE GENOMIC DNA]</scope>
    <source>
        <strain evidence="2 3">DSM 15561</strain>
    </source>
</reference>
<dbReference type="NCBIfam" id="TIGR04098">
    <property type="entry name" value="LnmK_bifunc"/>
    <property type="match status" value="1"/>
</dbReference>
<organism evidence="2 3">
    <name type="scientific">Ancylobacter amanitiformis</name>
    <dbReference type="NCBI Taxonomy" id="217069"/>
    <lineage>
        <taxon>Bacteria</taxon>
        <taxon>Pseudomonadati</taxon>
        <taxon>Pseudomonadota</taxon>
        <taxon>Alphaproteobacteria</taxon>
        <taxon>Hyphomicrobiales</taxon>
        <taxon>Xanthobacteraceae</taxon>
        <taxon>Ancylobacter</taxon>
    </lineage>
</organism>
<feature type="region of interest" description="Disordered" evidence="1">
    <location>
        <begin position="1"/>
        <end position="26"/>
    </location>
</feature>
<proteinExistence type="predicted"/>
<dbReference type="EMBL" id="JAUSVR010000005">
    <property type="protein sequence ID" value="MDQ0511193.1"/>
    <property type="molecule type" value="Genomic_DNA"/>
</dbReference>
<dbReference type="SUPFAM" id="SSF54637">
    <property type="entry name" value="Thioesterase/thiol ester dehydrase-isomerase"/>
    <property type="match status" value="1"/>
</dbReference>
<dbReference type="RefSeq" id="WP_306889886.1">
    <property type="nucleotide sequence ID" value="NZ_JAUSVR010000005.1"/>
</dbReference>
<protein>
    <submittedName>
        <fullName evidence="2">Biosynthetic protein (TIGR04099 family)</fullName>
    </submittedName>
</protein>
<evidence type="ECO:0000313" key="2">
    <source>
        <dbReference type="EMBL" id="MDQ0511193.1"/>
    </source>
</evidence>
<dbReference type="InterPro" id="IPR029069">
    <property type="entry name" value="HotDog_dom_sf"/>
</dbReference>
<keyword evidence="3" id="KW-1185">Reference proteome</keyword>
<dbReference type="InterPro" id="IPR024091">
    <property type="entry name" value="LnmK-like_bifun_acyl/decarbox"/>
</dbReference>
<evidence type="ECO:0000256" key="1">
    <source>
        <dbReference type="SAM" id="MobiDB-lite"/>
    </source>
</evidence>
<accession>A0ABU0LR51</accession>
<gene>
    <name evidence="2" type="ORF">QOZ99_002089</name>
</gene>
<feature type="compositionally biased region" description="Pro residues" evidence="1">
    <location>
        <begin position="1"/>
        <end position="15"/>
    </location>
</feature>
<sequence>MNAIVPPPLARPPGLSPERSGLHGEPRPLEETVRLGMPQLALGGLSEGWLLKDLGHRHWMMLAAMAGRAVPDFRDIDGAPVYAAFSALAIHDARFAALGENDTLAIRSSIARLSRTQCASRHVLSRAGEPMGTVELVSTFVRRGSGGGNHQVARVALEGFPPPAAPSAGTCADSLAGRAAALRARRLDRHFGFDLRPYVERDAEAGEAGEAGPYIEVDPCPAQDFNGAGFLYFASFVSFIDRAEWHFDGRQAPRAATLRREVFFHANVDPGERVRVRWLGQRRGDGRLAHHCRLERMSDGARLAEAFTLRAV</sequence>
<comment type="caution">
    <text evidence="2">The sequence shown here is derived from an EMBL/GenBank/DDBJ whole genome shotgun (WGS) entry which is preliminary data.</text>
</comment>
<evidence type="ECO:0000313" key="3">
    <source>
        <dbReference type="Proteomes" id="UP001235094"/>
    </source>
</evidence>
<name>A0ABU0LR51_9HYPH</name>
<dbReference type="Proteomes" id="UP001235094">
    <property type="component" value="Unassembled WGS sequence"/>
</dbReference>
<dbReference type="Gene3D" id="3.10.129.10">
    <property type="entry name" value="Hotdog Thioesterase"/>
    <property type="match status" value="1"/>
</dbReference>